<evidence type="ECO:0000313" key="6">
    <source>
        <dbReference type="EMBL" id="APW43081.1"/>
    </source>
</evidence>
<dbReference type="AlphaFoldDB" id="A0A1P8KAQ1"/>
<feature type="domain" description="HTH tetR-type" evidence="5">
    <location>
        <begin position="22"/>
        <end position="82"/>
    </location>
</feature>
<feature type="DNA-binding region" description="H-T-H motif" evidence="4">
    <location>
        <begin position="45"/>
        <end position="64"/>
    </location>
</feature>
<keyword evidence="1" id="KW-0805">Transcription regulation</keyword>
<gene>
    <name evidence="6" type="ORF">RS694_11445</name>
</gene>
<dbReference type="InterPro" id="IPR001647">
    <property type="entry name" value="HTH_TetR"/>
</dbReference>
<accession>A0A1P8KAQ1</accession>
<evidence type="ECO:0000256" key="3">
    <source>
        <dbReference type="ARBA" id="ARBA00023163"/>
    </source>
</evidence>
<dbReference type="PANTHER" id="PTHR30055:SF234">
    <property type="entry name" value="HTH-TYPE TRANSCRIPTIONAL REGULATOR BETI"/>
    <property type="match status" value="1"/>
</dbReference>
<keyword evidence="2 4" id="KW-0238">DNA-binding</keyword>
<dbReference type="SUPFAM" id="SSF46689">
    <property type="entry name" value="Homeodomain-like"/>
    <property type="match status" value="1"/>
</dbReference>
<keyword evidence="7" id="KW-1185">Reference proteome</keyword>
<evidence type="ECO:0000313" key="7">
    <source>
        <dbReference type="Proteomes" id="UP000186110"/>
    </source>
</evidence>
<dbReference type="KEGG" id="rsb:RS694_11445"/>
<keyword evidence="3" id="KW-0804">Transcription</keyword>
<protein>
    <recommendedName>
        <fullName evidence="5">HTH tetR-type domain-containing protein</fullName>
    </recommendedName>
</protein>
<name>A0A1P8KAQ1_9BURK</name>
<dbReference type="PANTHER" id="PTHR30055">
    <property type="entry name" value="HTH-TYPE TRANSCRIPTIONAL REGULATOR RUTR"/>
    <property type="match status" value="1"/>
</dbReference>
<organism evidence="6 7">
    <name type="scientific">Rhodoferax saidenbachensis</name>
    <dbReference type="NCBI Taxonomy" id="1484693"/>
    <lineage>
        <taxon>Bacteria</taxon>
        <taxon>Pseudomonadati</taxon>
        <taxon>Pseudomonadota</taxon>
        <taxon>Betaproteobacteria</taxon>
        <taxon>Burkholderiales</taxon>
        <taxon>Comamonadaceae</taxon>
        <taxon>Rhodoferax</taxon>
    </lineage>
</organism>
<dbReference type="eggNOG" id="COG1309">
    <property type="taxonomic scope" value="Bacteria"/>
</dbReference>
<dbReference type="Pfam" id="PF00440">
    <property type="entry name" value="TetR_N"/>
    <property type="match status" value="1"/>
</dbReference>
<dbReference type="PRINTS" id="PR00455">
    <property type="entry name" value="HTHTETR"/>
</dbReference>
<dbReference type="GO" id="GO:0000976">
    <property type="term" value="F:transcription cis-regulatory region binding"/>
    <property type="evidence" value="ECO:0007669"/>
    <property type="project" value="TreeGrafter"/>
</dbReference>
<sequence>MQSTNLKPPMEAKIRRQQTMVDTRRAMVLAAAKAVFTQLGLERSSIREIAKRAGYTPGAIYAYFPSKQELFAALLEESMHRVDGVIAQARPIKGRPHALLQARAQAWFSFFATHSRDLELTLFLLAGSGLQGMAPELSQRLHARLRQTLDPCVAALQTLGADPAQAHAEREALLAHGLGLLMVQSSASLTAPETSAQALFVQYLDRLAERFETASVSAITEKTAIPPQVDLFS</sequence>
<dbReference type="STRING" id="1484693.RS694_11445"/>
<dbReference type="EMBL" id="CP019239">
    <property type="protein sequence ID" value="APW43081.1"/>
    <property type="molecule type" value="Genomic_DNA"/>
</dbReference>
<evidence type="ECO:0000259" key="5">
    <source>
        <dbReference type="PROSITE" id="PS50977"/>
    </source>
</evidence>
<evidence type="ECO:0000256" key="4">
    <source>
        <dbReference type="PROSITE-ProRule" id="PRU00335"/>
    </source>
</evidence>
<dbReference type="Gene3D" id="1.10.357.10">
    <property type="entry name" value="Tetracycline Repressor, domain 2"/>
    <property type="match status" value="1"/>
</dbReference>
<dbReference type="InterPro" id="IPR050109">
    <property type="entry name" value="HTH-type_TetR-like_transc_reg"/>
</dbReference>
<evidence type="ECO:0000256" key="2">
    <source>
        <dbReference type="ARBA" id="ARBA00023125"/>
    </source>
</evidence>
<proteinExistence type="predicted"/>
<dbReference type="Proteomes" id="UP000186110">
    <property type="component" value="Chromosome"/>
</dbReference>
<dbReference type="PROSITE" id="PS50977">
    <property type="entry name" value="HTH_TETR_2"/>
    <property type="match status" value="1"/>
</dbReference>
<dbReference type="InterPro" id="IPR009057">
    <property type="entry name" value="Homeodomain-like_sf"/>
</dbReference>
<dbReference type="GO" id="GO:0003700">
    <property type="term" value="F:DNA-binding transcription factor activity"/>
    <property type="evidence" value="ECO:0007669"/>
    <property type="project" value="TreeGrafter"/>
</dbReference>
<reference evidence="6 7" key="1">
    <citation type="submission" date="2017-01" db="EMBL/GenBank/DDBJ databases">
        <authorList>
            <person name="Mah S.A."/>
            <person name="Swanson W.J."/>
            <person name="Moy G.W."/>
            <person name="Vacquier V.D."/>
        </authorList>
    </citation>
    <scope>NUCLEOTIDE SEQUENCE [LARGE SCALE GENOMIC DNA]</scope>
    <source>
        <strain evidence="6 7">DSM 22694</strain>
    </source>
</reference>
<evidence type="ECO:0000256" key="1">
    <source>
        <dbReference type="ARBA" id="ARBA00023015"/>
    </source>
</evidence>